<dbReference type="GO" id="GO:0019878">
    <property type="term" value="P:lysine biosynthetic process via aminoadipic acid"/>
    <property type="evidence" value="ECO:0007669"/>
    <property type="project" value="TreeGrafter"/>
</dbReference>
<name>A0A109IN58_9ACTN</name>
<keyword evidence="2 4" id="KW-0808">Transferase</keyword>
<comment type="similarity">
    <text evidence="1">Belongs to the P-Pant transferase superfamily. Gsp/Sfp/HetI/AcpT family.</text>
</comment>
<dbReference type="Gene3D" id="3.90.470.20">
    <property type="entry name" value="4'-phosphopantetheinyl transferase domain"/>
    <property type="match status" value="2"/>
</dbReference>
<dbReference type="GO" id="GO:0000287">
    <property type="term" value="F:magnesium ion binding"/>
    <property type="evidence" value="ECO:0007669"/>
    <property type="project" value="InterPro"/>
</dbReference>
<feature type="domain" description="4'-phosphopantetheinyl transferase" evidence="3">
    <location>
        <begin position="85"/>
        <end position="154"/>
    </location>
</feature>
<dbReference type="PANTHER" id="PTHR12215:SF10">
    <property type="entry name" value="L-AMINOADIPATE-SEMIALDEHYDE DEHYDROGENASE-PHOSPHOPANTETHEINYL TRANSFERASE"/>
    <property type="match status" value="1"/>
</dbReference>
<accession>A0A109IN58</accession>
<organism evidence="4 5">
    <name type="scientific">Micromonospora rifamycinica</name>
    <dbReference type="NCBI Taxonomy" id="291594"/>
    <lineage>
        <taxon>Bacteria</taxon>
        <taxon>Bacillati</taxon>
        <taxon>Actinomycetota</taxon>
        <taxon>Actinomycetes</taxon>
        <taxon>Micromonosporales</taxon>
        <taxon>Micromonosporaceae</taxon>
        <taxon>Micromonospora</taxon>
    </lineage>
</organism>
<dbReference type="SUPFAM" id="SSF56214">
    <property type="entry name" value="4'-phosphopantetheinyl transferase"/>
    <property type="match status" value="1"/>
</dbReference>
<proteinExistence type="inferred from homology"/>
<evidence type="ECO:0000313" key="5">
    <source>
        <dbReference type="Proteomes" id="UP000198226"/>
    </source>
</evidence>
<reference evidence="5" key="1">
    <citation type="submission" date="2016-06" db="EMBL/GenBank/DDBJ databases">
        <authorList>
            <person name="Varghese N."/>
            <person name="Submissions Spin"/>
        </authorList>
    </citation>
    <scope>NUCLEOTIDE SEQUENCE [LARGE SCALE GENOMIC DNA]</scope>
    <source>
        <strain evidence="5">DSM 44983</strain>
    </source>
</reference>
<dbReference type="EMBL" id="LT607752">
    <property type="protein sequence ID" value="SCG46883.1"/>
    <property type="molecule type" value="Genomic_DNA"/>
</dbReference>
<dbReference type="AlphaFoldDB" id="A0A109IN58"/>
<gene>
    <name evidence="4" type="ORF">GA0070623_1412</name>
</gene>
<protein>
    <submittedName>
        <fullName evidence="4">4'-phosphopantetheinyl transferase</fullName>
    </submittedName>
</protein>
<dbReference type="PANTHER" id="PTHR12215">
    <property type="entry name" value="PHOSPHOPANTETHEINE TRANSFERASE"/>
    <property type="match status" value="1"/>
</dbReference>
<dbReference type="Pfam" id="PF01648">
    <property type="entry name" value="ACPS"/>
    <property type="match status" value="1"/>
</dbReference>
<sequence>MGVVLTAVPPDLVVRLDRRAGDGRVTARALLAGTAAAMAGAPVDAVVVDRAARGAPLLRGVATGWHASVSHTGGLVAVAVSRLGPVGVDVEAVRQLPALALSRRWFAAEDTDWLRGQPVERLDVGFLSLWTGKEAVAKLYGTGLRGGRLLRLRTAPPQPPAWRSTVDDPDVLVTHRELPGHVLAIAHRRVRR</sequence>
<dbReference type="GO" id="GO:0008897">
    <property type="term" value="F:holo-[acyl-carrier-protein] synthase activity"/>
    <property type="evidence" value="ECO:0007669"/>
    <property type="project" value="InterPro"/>
</dbReference>
<keyword evidence="5" id="KW-1185">Reference proteome</keyword>
<evidence type="ECO:0000313" key="4">
    <source>
        <dbReference type="EMBL" id="SCG46883.1"/>
    </source>
</evidence>
<dbReference type="GO" id="GO:0005829">
    <property type="term" value="C:cytosol"/>
    <property type="evidence" value="ECO:0007669"/>
    <property type="project" value="TreeGrafter"/>
</dbReference>
<dbReference type="Proteomes" id="UP000198226">
    <property type="component" value="Chromosome I"/>
</dbReference>
<dbReference type="InterPro" id="IPR008278">
    <property type="entry name" value="4-PPantetheinyl_Trfase_dom"/>
</dbReference>
<evidence type="ECO:0000256" key="1">
    <source>
        <dbReference type="ARBA" id="ARBA00010990"/>
    </source>
</evidence>
<dbReference type="InterPro" id="IPR037143">
    <property type="entry name" value="4-PPantetheinyl_Trfase_dom_sf"/>
</dbReference>
<dbReference type="InterPro" id="IPR050559">
    <property type="entry name" value="P-Pant_transferase_sf"/>
</dbReference>
<evidence type="ECO:0000259" key="3">
    <source>
        <dbReference type="Pfam" id="PF01648"/>
    </source>
</evidence>
<evidence type="ECO:0000256" key="2">
    <source>
        <dbReference type="ARBA" id="ARBA00022679"/>
    </source>
</evidence>